<dbReference type="Gene3D" id="1.25.40.10">
    <property type="entry name" value="Tetratricopeptide repeat domain"/>
    <property type="match status" value="1"/>
</dbReference>
<dbReference type="Pfam" id="PF03704">
    <property type="entry name" value="BTAD"/>
    <property type="match status" value="1"/>
</dbReference>
<keyword evidence="2" id="KW-0812">Transmembrane</keyword>
<feature type="domain" description="Bacterial transcriptional activator" evidence="3">
    <location>
        <begin position="658"/>
        <end position="796"/>
    </location>
</feature>
<dbReference type="EMBL" id="JBHSAY010000001">
    <property type="protein sequence ID" value="MFC4129017.1"/>
    <property type="molecule type" value="Genomic_DNA"/>
</dbReference>
<dbReference type="SMART" id="SM01043">
    <property type="entry name" value="BTAD"/>
    <property type="match status" value="1"/>
</dbReference>
<keyword evidence="5" id="KW-1185">Reference proteome</keyword>
<evidence type="ECO:0000256" key="2">
    <source>
        <dbReference type="SAM" id="Phobius"/>
    </source>
</evidence>
<comment type="caution">
    <text evidence="4">The sequence shown here is derived from an EMBL/GenBank/DDBJ whole genome shotgun (WGS) entry which is preliminary data.</text>
</comment>
<dbReference type="Proteomes" id="UP001595816">
    <property type="component" value="Unassembled WGS sequence"/>
</dbReference>
<dbReference type="RefSeq" id="WP_253754020.1">
    <property type="nucleotide sequence ID" value="NZ_JAMZDZ010000001.1"/>
</dbReference>
<evidence type="ECO:0000256" key="1">
    <source>
        <dbReference type="SAM" id="MobiDB-lite"/>
    </source>
</evidence>
<keyword evidence="2" id="KW-1133">Transmembrane helix</keyword>
<dbReference type="Gene3D" id="3.10.350.10">
    <property type="entry name" value="LysM domain"/>
    <property type="match status" value="1"/>
</dbReference>
<evidence type="ECO:0000259" key="3">
    <source>
        <dbReference type="SMART" id="SM01043"/>
    </source>
</evidence>
<dbReference type="InterPro" id="IPR011990">
    <property type="entry name" value="TPR-like_helical_dom_sf"/>
</dbReference>
<dbReference type="SUPFAM" id="SSF48452">
    <property type="entry name" value="TPR-like"/>
    <property type="match status" value="1"/>
</dbReference>
<dbReference type="CDD" id="cd00118">
    <property type="entry name" value="LysM"/>
    <property type="match status" value="1"/>
</dbReference>
<dbReference type="InterPro" id="IPR051677">
    <property type="entry name" value="AfsR-DnrI-RedD_regulator"/>
</dbReference>
<protein>
    <submittedName>
        <fullName evidence="4">BTAD domain-containing putative transcriptional regulator</fullName>
    </submittedName>
</protein>
<proteinExistence type="predicted"/>
<dbReference type="Gene3D" id="1.10.10.10">
    <property type="entry name" value="Winged helix-like DNA-binding domain superfamily/Winged helix DNA-binding domain"/>
    <property type="match status" value="1"/>
</dbReference>
<gene>
    <name evidence="4" type="ORF">ACFOZ4_00115</name>
</gene>
<dbReference type="InterPro" id="IPR005158">
    <property type="entry name" value="BTAD"/>
</dbReference>
<feature type="compositionally biased region" description="Pro residues" evidence="1">
    <location>
        <begin position="225"/>
        <end position="240"/>
    </location>
</feature>
<name>A0ABV8LDS7_9ACTN</name>
<feature type="compositionally biased region" description="Polar residues" evidence="1">
    <location>
        <begin position="542"/>
        <end position="556"/>
    </location>
</feature>
<feature type="compositionally biased region" description="Polar residues" evidence="1">
    <location>
        <begin position="250"/>
        <end position="260"/>
    </location>
</feature>
<accession>A0ABV8LDS7</accession>
<reference evidence="5" key="1">
    <citation type="journal article" date="2019" name="Int. J. Syst. Evol. Microbiol.">
        <title>The Global Catalogue of Microorganisms (GCM) 10K type strain sequencing project: providing services to taxonomists for standard genome sequencing and annotation.</title>
        <authorList>
            <consortium name="The Broad Institute Genomics Platform"/>
            <consortium name="The Broad Institute Genome Sequencing Center for Infectious Disease"/>
            <person name="Wu L."/>
            <person name="Ma J."/>
        </authorList>
    </citation>
    <scope>NUCLEOTIDE SEQUENCE [LARGE SCALE GENOMIC DNA]</scope>
    <source>
        <strain evidence="5">CGMCC 4.7289</strain>
    </source>
</reference>
<keyword evidence="2" id="KW-0472">Membrane</keyword>
<dbReference type="InterPro" id="IPR018392">
    <property type="entry name" value="LysM"/>
</dbReference>
<feature type="transmembrane region" description="Helical" evidence="2">
    <location>
        <begin position="45"/>
        <end position="66"/>
    </location>
</feature>
<sequence length="801" mass="85742">MTRALILLIGLPIALVRVGWPLPQPVPLSQGQLVELFQMPMTGTRLLKLAACVGWVIWLILLYAAAVEIGGRLSNTRLPRLQLPAPLQLAAAGLVGATALPAAAVASPGHQSVAVATATPNVSTTPPVKIVKGRADQTVTFVVRGQRYHAIVRKRDTLSKIAKLWLGDANRWPEICALNRHRHFERVGGTLRDCDLIYPGWDLRLPHDAVAPPGARMAGASTTRPSPPAVVPAPITPAQPSPASSTPPTNTHEQADQTGVTLPDGSWIPWALAASLTAAAAMIWLQRRRRYVPGDPVDDDLPQPIRQIRRQVLSLPRVEEPAEDAHAPGAAPIEVAPRASGTGLVGEGAYAAARAAIVAALASDAATNAQHRSEVLIDGATHSLLFEGEDANAQLPQLRVVENTEQALTAMETELLRRSRLLDEQSAGIADVPQEKASGTAVVTALLLVMQAPSEGAALRTRACASLGVELNVSTLLVGEWVHGTTLHIGVDGHVTDGAAGMDPARPDRLAVMSLDAAVAAMVALREAQTGESPSPTPGHPRSQTPRIHHSSTTVHEPSIAKAQLRMLGAVEIPDASRPVRAKALELAVLLACHPDGLSTRDIGEHLEPDARLSQSDQRVHTNASNLRLALARPGFDGKHYLIKTGGRYRLNPATVDVDLWKFYELVSAAKRSDGEARVALLREAVDLSHGPLAGDHAYDWIMPHRESARRSLIDVHVMLAELLLTADPDGASDVLTDSIAIDPYNEELYRRAMRARHGLGDADGVRQLLRALQANLRDLDAEPTPETQALVAQLLQDRKR</sequence>
<evidence type="ECO:0000313" key="4">
    <source>
        <dbReference type="EMBL" id="MFC4129017.1"/>
    </source>
</evidence>
<feature type="region of interest" description="Disordered" evidence="1">
    <location>
        <begin position="214"/>
        <end position="261"/>
    </location>
</feature>
<dbReference type="PANTHER" id="PTHR35807">
    <property type="entry name" value="TRANSCRIPTIONAL REGULATOR REDD-RELATED"/>
    <property type="match status" value="1"/>
</dbReference>
<dbReference type="InterPro" id="IPR036779">
    <property type="entry name" value="LysM_dom_sf"/>
</dbReference>
<feature type="region of interest" description="Disordered" evidence="1">
    <location>
        <begin position="527"/>
        <end position="556"/>
    </location>
</feature>
<organism evidence="4 5">
    <name type="scientific">Hamadaea flava</name>
    <dbReference type="NCBI Taxonomy" id="1742688"/>
    <lineage>
        <taxon>Bacteria</taxon>
        <taxon>Bacillati</taxon>
        <taxon>Actinomycetota</taxon>
        <taxon>Actinomycetes</taxon>
        <taxon>Micromonosporales</taxon>
        <taxon>Micromonosporaceae</taxon>
        <taxon>Hamadaea</taxon>
    </lineage>
</organism>
<dbReference type="InterPro" id="IPR036388">
    <property type="entry name" value="WH-like_DNA-bd_sf"/>
</dbReference>
<evidence type="ECO:0000313" key="5">
    <source>
        <dbReference type="Proteomes" id="UP001595816"/>
    </source>
</evidence>